<dbReference type="CDD" id="cd00130">
    <property type="entry name" value="PAS"/>
    <property type="match status" value="1"/>
</dbReference>
<dbReference type="InterPro" id="IPR036097">
    <property type="entry name" value="HisK_dim/P_sf"/>
</dbReference>
<dbReference type="Gene3D" id="3.30.565.10">
    <property type="entry name" value="Histidine kinase-like ATPase, C-terminal domain"/>
    <property type="match status" value="1"/>
</dbReference>
<dbReference type="AlphaFoldDB" id="A0AAX1N8S9"/>
<dbReference type="InterPro" id="IPR000014">
    <property type="entry name" value="PAS"/>
</dbReference>
<dbReference type="Proteomes" id="UP000678679">
    <property type="component" value="Chromosome 1"/>
</dbReference>
<comment type="catalytic activity">
    <reaction evidence="1">
        <text>ATP + protein L-histidine = ADP + protein N-phospho-L-histidine.</text>
        <dbReference type="EC" id="2.7.13.3"/>
    </reaction>
</comment>
<dbReference type="SUPFAM" id="SSF47384">
    <property type="entry name" value="Homodimeric domain of signal transducing histidine kinase"/>
    <property type="match status" value="1"/>
</dbReference>
<dbReference type="CDD" id="cd00082">
    <property type="entry name" value="HisKA"/>
    <property type="match status" value="1"/>
</dbReference>
<dbReference type="SMART" id="SM00388">
    <property type="entry name" value="HisKA"/>
    <property type="match status" value="1"/>
</dbReference>
<dbReference type="PROSITE" id="PS50112">
    <property type="entry name" value="PAS"/>
    <property type="match status" value="1"/>
</dbReference>
<protein>
    <recommendedName>
        <fullName evidence="2">histidine kinase</fullName>
        <ecNumber evidence="2">2.7.13.3</ecNumber>
    </recommendedName>
</protein>
<dbReference type="PANTHER" id="PTHR43711:SF26">
    <property type="entry name" value="SENSOR HISTIDINE KINASE RCSC"/>
    <property type="match status" value="1"/>
</dbReference>
<feature type="domain" description="PAS" evidence="10">
    <location>
        <begin position="85"/>
        <end position="121"/>
    </location>
</feature>
<dbReference type="GO" id="GO:0000155">
    <property type="term" value="F:phosphorelay sensor kinase activity"/>
    <property type="evidence" value="ECO:0007669"/>
    <property type="project" value="InterPro"/>
</dbReference>
<evidence type="ECO:0000259" key="10">
    <source>
        <dbReference type="PROSITE" id="PS50112"/>
    </source>
</evidence>
<dbReference type="Pfam" id="PF13426">
    <property type="entry name" value="PAS_9"/>
    <property type="match status" value="1"/>
</dbReference>
<evidence type="ECO:0000256" key="5">
    <source>
        <dbReference type="ARBA" id="ARBA00022777"/>
    </source>
</evidence>
<dbReference type="InterPro" id="IPR003594">
    <property type="entry name" value="HATPase_dom"/>
</dbReference>
<feature type="transmembrane region" description="Helical" evidence="8">
    <location>
        <begin position="32"/>
        <end position="50"/>
    </location>
</feature>
<evidence type="ECO:0000256" key="2">
    <source>
        <dbReference type="ARBA" id="ARBA00012438"/>
    </source>
</evidence>
<dbReference type="PANTHER" id="PTHR43711">
    <property type="entry name" value="TWO-COMPONENT HISTIDINE KINASE"/>
    <property type="match status" value="1"/>
</dbReference>
<evidence type="ECO:0000256" key="8">
    <source>
        <dbReference type="SAM" id="Phobius"/>
    </source>
</evidence>
<keyword evidence="8" id="KW-0812">Transmembrane</keyword>
<dbReference type="Gene3D" id="3.30.450.20">
    <property type="entry name" value="PAS domain"/>
    <property type="match status" value="1"/>
</dbReference>
<keyword evidence="8" id="KW-1133">Transmembrane helix</keyword>
<dbReference type="KEGG" id="fya:KMW28_08335"/>
<keyword evidence="3" id="KW-0597">Phosphoprotein</keyword>
<dbReference type="InterPro" id="IPR003661">
    <property type="entry name" value="HisK_dim/P_dom"/>
</dbReference>
<reference evidence="11 12" key="1">
    <citation type="submission" date="2021-05" db="EMBL/GenBank/DDBJ databases">
        <title>Comparative genomic studies on the polysaccharide-degrading batcterial strains of the Flammeovirga genus.</title>
        <authorList>
            <person name="Zewei F."/>
            <person name="Zheng Z."/>
            <person name="Yu L."/>
            <person name="Ruyue G."/>
            <person name="Yanhong M."/>
            <person name="Yuanyuan C."/>
            <person name="Jingyan G."/>
            <person name="Wenjun H."/>
        </authorList>
    </citation>
    <scope>NUCLEOTIDE SEQUENCE [LARGE SCALE GENOMIC DNA]</scope>
    <source>
        <strain evidence="11 12">NBRC:100898</strain>
    </source>
</reference>
<dbReference type="RefSeq" id="WP_169664626.1">
    <property type="nucleotide sequence ID" value="NZ_CP076132.1"/>
</dbReference>
<evidence type="ECO:0000256" key="1">
    <source>
        <dbReference type="ARBA" id="ARBA00000085"/>
    </source>
</evidence>
<dbReference type="InterPro" id="IPR050736">
    <property type="entry name" value="Sensor_HK_Regulatory"/>
</dbReference>
<evidence type="ECO:0000256" key="6">
    <source>
        <dbReference type="ARBA" id="ARBA00023012"/>
    </source>
</evidence>
<evidence type="ECO:0000256" key="7">
    <source>
        <dbReference type="SAM" id="Coils"/>
    </source>
</evidence>
<dbReference type="EMBL" id="CP076132">
    <property type="protein sequence ID" value="QWG03576.1"/>
    <property type="molecule type" value="Genomic_DNA"/>
</dbReference>
<dbReference type="EC" id="2.7.13.3" evidence="2"/>
<keyword evidence="7" id="KW-0175">Coiled coil</keyword>
<dbReference type="NCBIfam" id="TIGR00229">
    <property type="entry name" value="sensory_box"/>
    <property type="match status" value="1"/>
</dbReference>
<dbReference type="Pfam" id="PF00512">
    <property type="entry name" value="HisKA"/>
    <property type="match status" value="1"/>
</dbReference>
<evidence type="ECO:0000256" key="3">
    <source>
        <dbReference type="ARBA" id="ARBA00022553"/>
    </source>
</evidence>
<keyword evidence="5" id="KW-0418">Kinase</keyword>
<dbReference type="SMART" id="SM00387">
    <property type="entry name" value="HATPase_c"/>
    <property type="match status" value="1"/>
</dbReference>
<dbReference type="InterPro" id="IPR035965">
    <property type="entry name" value="PAS-like_dom_sf"/>
</dbReference>
<evidence type="ECO:0000259" key="9">
    <source>
        <dbReference type="PROSITE" id="PS50109"/>
    </source>
</evidence>
<dbReference type="Gene3D" id="1.10.287.130">
    <property type="match status" value="1"/>
</dbReference>
<evidence type="ECO:0000313" key="12">
    <source>
        <dbReference type="Proteomes" id="UP000678679"/>
    </source>
</evidence>
<accession>A0AAX1N8S9</accession>
<organism evidence="11 12">
    <name type="scientific">Flammeovirga yaeyamensis</name>
    <dbReference type="NCBI Taxonomy" id="367791"/>
    <lineage>
        <taxon>Bacteria</taxon>
        <taxon>Pseudomonadati</taxon>
        <taxon>Bacteroidota</taxon>
        <taxon>Cytophagia</taxon>
        <taxon>Cytophagales</taxon>
        <taxon>Flammeovirgaceae</taxon>
        <taxon>Flammeovirga</taxon>
    </lineage>
</organism>
<dbReference type="InterPro" id="IPR005467">
    <property type="entry name" value="His_kinase_dom"/>
</dbReference>
<dbReference type="PROSITE" id="PS50109">
    <property type="entry name" value="HIS_KIN"/>
    <property type="match status" value="1"/>
</dbReference>
<dbReference type="InterPro" id="IPR004358">
    <property type="entry name" value="Sig_transdc_His_kin-like_C"/>
</dbReference>
<sequence>MIKRLFKSLKPTHLFSIVLISFLIFQSEDREFHLFILLLFFILIFLETLWSQNTSNIVFANRNVKTIVKSFSDFIFSSQLTLQLKQEKFKSIFDKSSDAYFILDSKFRINVYNDKVTTFFGQLKEVLFNEWISRNSPDSQPYGGESKDLFKAMVNSVQRQGEIRFEWEFKGKSGDQIPTEVSIITLPISETVFYFVVVRNVLNQKKIEDELRKNLEREKELNEMRSKFISMASHEFKTPLATILANLELVELKLEKQGVSLDQFGIQKYVQRMENESTRLNILMDEVLQLGKIEAGRTPYSPDLIHIEKFITNYLKEYIDKTHTTREIELNFDIKTETFWLDTDLINHVFDNLMSNAIKYSNDEVIVNVKVDESSFLFEVIDKGLGIPLNEFSQLFESFFRASNTNHIPGTGLGLVIAKEFVEIHGGVIVCESEENKGSTFRVAIPSK</sequence>
<keyword evidence="6" id="KW-0902">Two-component regulatory system</keyword>
<feature type="coiled-coil region" evidence="7">
    <location>
        <begin position="198"/>
        <end position="227"/>
    </location>
</feature>
<dbReference type="Pfam" id="PF02518">
    <property type="entry name" value="HATPase_c"/>
    <property type="match status" value="1"/>
</dbReference>
<keyword evidence="4" id="KW-0808">Transferase</keyword>
<proteinExistence type="predicted"/>
<keyword evidence="8" id="KW-0472">Membrane</keyword>
<dbReference type="PRINTS" id="PR00344">
    <property type="entry name" value="BCTRLSENSOR"/>
</dbReference>
<evidence type="ECO:0000256" key="4">
    <source>
        <dbReference type="ARBA" id="ARBA00022679"/>
    </source>
</evidence>
<gene>
    <name evidence="11" type="ORF">KMW28_08335</name>
</gene>
<dbReference type="SUPFAM" id="SSF55874">
    <property type="entry name" value="ATPase domain of HSP90 chaperone/DNA topoisomerase II/histidine kinase"/>
    <property type="match status" value="1"/>
</dbReference>
<name>A0AAX1N8S9_9BACT</name>
<keyword evidence="12" id="KW-1185">Reference proteome</keyword>
<dbReference type="InterPro" id="IPR036890">
    <property type="entry name" value="HATPase_C_sf"/>
</dbReference>
<dbReference type="SUPFAM" id="SSF55785">
    <property type="entry name" value="PYP-like sensor domain (PAS domain)"/>
    <property type="match status" value="1"/>
</dbReference>
<feature type="domain" description="Histidine kinase" evidence="9">
    <location>
        <begin position="231"/>
        <end position="448"/>
    </location>
</feature>
<dbReference type="FunFam" id="3.30.565.10:FF:000006">
    <property type="entry name" value="Sensor histidine kinase WalK"/>
    <property type="match status" value="1"/>
</dbReference>
<evidence type="ECO:0000313" key="11">
    <source>
        <dbReference type="EMBL" id="QWG03576.1"/>
    </source>
</evidence>